<dbReference type="GO" id="GO:0006313">
    <property type="term" value="P:DNA transposition"/>
    <property type="evidence" value="ECO:0007669"/>
    <property type="project" value="UniProtKB-UniRule"/>
</dbReference>
<evidence type="ECO:0000256" key="6">
    <source>
        <dbReference type="RuleBase" id="RU365089"/>
    </source>
</evidence>
<evidence type="ECO:0000256" key="5">
    <source>
        <dbReference type="ARBA" id="ARBA00023172"/>
    </source>
</evidence>
<dbReference type="Pfam" id="PF00872">
    <property type="entry name" value="Transposase_mut"/>
    <property type="match status" value="1"/>
</dbReference>
<dbReference type="AlphaFoldDB" id="A0A559K4Q8"/>
<dbReference type="GO" id="GO:0004803">
    <property type="term" value="F:transposase activity"/>
    <property type="evidence" value="ECO:0007669"/>
    <property type="project" value="UniProtKB-UniRule"/>
</dbReference>
<evidence type="ECO:0000256" key="2">
    <source>
        <dbReference type="ARBA" id="ARBA00010961"/>
    </source>
</evidence>
<dbReference type="Proteomes" id="UP000317036">
    <property type="component" value="Unassembled WGS sequence"/>
</dbReference>
<evidence type="ECO:0000313" key="8">
    <source>
        <dbReference type="Proteomes" id="UP000317036"/>
    </source>
</evidence>
<dbReference type="OrthoDB" id="9779930at2"/>
<dbReference type="RefSeq" id="WP_144852600.1">
    <property type="nucleotide sequence ID" value="NZ_VNJI01000043.1"/>
</dbReference>
<dbReference type="PANTHER" id="PTHR33217:SF8">
    <property type="entry name" value="MUTATOR FAMILY TRANSPOSASE"/>
    <property type="match status" value="1"/>
</dbReference>
<dbReference type="PANTHER" id="PTHR33217">
    <property type="entry name" value="TRANSPOSASE FOR INSERTION SEQUENCE ELEMENT IS1081"/>
    <property type="match status" value="1"/>
</dbReference>
<evidence type="ECO:0000256" key="4">
    <source>
        <dbReference type="ARBA" id="ARBA00023125"/>
    </source>
</evidence>
<protein>
    <recommendedName>
        <fullName evidence="6">Mutator family transposase</fullName>
    </recommendedName>
</protein>
<evidence type="ECO:0000313" key="7">
    <source>
        <dbReference type="EMBL" id="TVY07114.1"/>
    </source>
</evidence>
<reference evidence="7 8" key="1">
    <citation type="submission" date="2019-07" db="EMBL/GenBank/DDBJ databases">
        <authorList>
            <person name="Kim J."/>
        </authorList>
    </citation>
    <scope>NUCLEOTIDE SEQUENCE [LARGE SCALE GENOMIC DNA]</scope>
    <source>
        <strain evidence="7 8">JC52</strain>
    </source>
</reference>
<feature type="non-terminal residue" evidence="7">
    <location>
        <position position="268"/>
    </location>
</feature>
<comment type="similarity">
    <text evidence="2 6">Belongs to the transposase mutator family.</text>
</comment>
<comment type="caution">
    <text evidence="7">The sequence shown here is derived from an EMBL/GenBank/DDBJ whole genome shotgun (WGS) entry which is preliminary data.</text>
</comment>
<gene>
    <name evidence="7" type="ORF">FPZ49_25940</name>
</gene>
<keyword evidence="3 6" id="KW-0815">Transposition</keyword>
<comment type="function">
    <text evidence="1 6">Required for the transposition of the insertion element.</text>
</comment>
<dbReference type="PROSITE" id="PS01007">
    <property type="entry name" value="TRANSPOSASE_MUTATOR"/>
    <property type="match status" value="1"/>
</dbReference>
<evidence type="ECO:0000256" key="1">
    <source>
        <dbReference type="ARBA" id="ARBA00002190"/>
    </source>
</evidence>
<accession>A0A559K4Q8</accession>
<proteinExistence type="inferred from homology"/>
<organism evidence="7 8">
    <name type="scientific">Paenibacillus cremeus</name>
    <dbReference type="NCBI Taxonomy" id="2163881"/>
    <lineage>
        <taxon>Bacteria</taxon>
        <taxon>Bacillati</taxon>
        <taxon>Bacillota</taxon>
        <taxon>Bacilli</taxon>
        <taxon>Bacillales</taxon>
        <taxon>Paenibacillaceae</taxon>
        <taxon>Paenibacillus</taxon>
    </lineage>
</organism>
<keyword evidence="4 6" id="KW-0238">DNA-binding</keyword>
<dbReference type="InterPro" id="IPR001207">
    <property type="entry name" value="Transposase_mutator"/>
</dbReference>
<dbReference type="EMBL" id="VNJI01000043">
    <property type="protein sequence ID" value="TVY07114.1"/>
    <property type="molecule type" value="Genomic_DNA"/>
</dbReference>
<dbReference type="GO" id="GO:0003677">
    <property type="term" value="F:DNA binding"/>
    <property type="evidence" value="ECO:0007669"/>
    <property type="project" value="UniProtKB-UniRule"/>
</dbReference>
<keyword evidence="8" id="KW-1185">Reference proteome</keyword>
<dbReference type="NCBIfam" id="NF033543">
    <property type="entry name" value="transpos_IS256"/>
    <property type="match status" value="1"/>
</dbReference>
<name>A0A559K4Q8_9BACL</name>
<sequence>MATIHPNEYRNLLEDSVTQLLKEKLEMLMREEIKNFLQVEQESERHNSRNGYYERTWETRHGKIDDLQVPRDRNGHFQTQLFEPYQRREGWLEETVIHMYKGGMSTRDIAKFIETMFGTHYSPTTVSNITNTVLEDITQWQSRPLEKRYSVLYLDGLYIKLRRNTVDSEVIYLVMGINEQGHREILGFYIGGQESSNGWREILQDLYRRGLHEVLLGVFDGLPGLEDAFRDVYPKADVQHCVVHKVRSTMPKIRVQDKTEFLDDLKTI</sequence>
<evidence type="ECO:0000256" key="3">
    <source>
        <dbReference type="ARBA" id="ARBA00022578"/>
    </source>
</evidence>
<keyword evidence="5 6" id="KW-0233">DNA recombination</keyword>
<keyword evidence="6" id="KW-0814">Transposable element</keyword>